<comment type="caution">
    <text evidence="1">The sequence shown here is derived from an EMBL/GenBank/DDBJ whole genome shotgun (WGS) entry which is preliminary data.</text>
</comment>
<evidence type="ECO:0000313" key="1">
    <source>
        <dbReference type="EMBL" id="MEH2557272.1"/>
    </source>
</evidence>
<name>A0ABU8BGP9_9BRAD</name>
<protein>
    <submittedName>
        <fullName evidence="1">Uncharacterized protein</fullName>
    </submittedName>
</protein>
<keyword evidence="2" id="KW-1185">Reference proteome</keyword>
<accession>A0ABU8BGP9</accession>
<reference evidence="1 2" key="1">
    <citation type="submission" date="2024-02" db="EMBL/GenBank/DDBJ databases">
        <title>Adaptive strategies in a cosmopolitan and abundant soil bacterium.</title>
        <authorList>
            <person name="Carini P."/>
        </authorList>
    </citation>
    <scope>NUCLEOTIDE SEQUENCE [LARGE SCALE GENOMIC DNA]</scope>
    <source>
        <strain evidence="1 2">AZCC 1608</strain>
    </source>
</reference>
<organism evidence="1 2">
    <name type="scientific">Bradyrhizobium algeriense</name>
    <dbReference type="NCBI Taxonomy" id="634784"/>
    <lineage>
        <taxon>Bacteria</taxon>
        <taxon>Pseudomonadati</taxon>
        <taxon>Pseudomonadota</taxon>
        <taxon>Alphaproteobacteria</taxon>
        <taxon>Hyphomicrobiales</taxon>
        <taxon>Nitrobacteraceae</taxon>
        <taxon>Bradyrhizobium</taxon>
    </lineage>
</organism>
<gene>
    <name evidence="1" type="ORF">V1286_004801</name>
</gene>
<dbReference type="EMBL" id="JAZHRV010000001">
    <property type="protein sequence ID" value="MEH2557272.1"/>
    <property type="molecule type" value="Genomic_DNA"/>
</dbReference>
<proteinExistence type="predicted"/>
<evidence type="ECO:0000313" key="2">
    <source>
        <dbReference type="Proteomes" id="UP001364224"/>
    </source>
</evidence>
<sequence length="130" mass="14507">MTEEKNITKLELGHQSLMIVDCTWELDMTVQLELKHSLAGGSELGSVTIPNCTIIQAVGSGCMQDLDPIKNTFLAVNSTGIYDLKRTPMAESFSNFFFTDLVRFIEMNVVDQEWPFTKFGISAKAIHSVE</sequence>
<dbReference type="Proteomes" id="UP001364224">
    <property type="component" value="Unassembled WGS sequence"/>
</dbReference>